<keyword evidence="3" id="KW-1185">Reference proteome</keyword>
<dbReference type="InterPro" id="IPR018392">
    <property type="entry name" value="LysM"/>
</dbReference>
<dbReference type="SUPFAM" id="SSF54106">
    <property type="entry name" value="LysM domain"/>
    <property type="match status" value="1"/>
</dbReference>
<dbReference type="AlphaFoldDB" id="A0A6L3ZFZ5"/>
<dbReference type="InterPro" id="IPR016047">
    <property type="entry name" value="M23ase_b-sheet_dom"/>
</dbReference>
<dbReference type="Pfam" id="PF01476">
    <property type="entry name" value="LysM"/>
    <property type="match status" value="1"/>
</dbReference>
<dbReference type="SUPFAM" id="SSF51261">
    <property type="entry name" value="Duplicated hybrid motif"/>
    <property type="match status" value="1"/>
</dbReference>
<dbReference type="RefSeq" id="WP_151691538.1">
    <property type="nucleotide sequence ID" value="NZ_BMGX01000002.1"/>
</dbReference>
<dbReference type="CDD" id="cd12797">
    <property type="entry name" value="M23_peptidase"/>
    <property type="match status" value="1"/>
</dbReference>
<dbReference type="PROSITE" id="PS51782">
    <property type="entry name" value="LYSM"/>
    <property type="match status" value="1"/>
</dbReference>
<dbReference type="Pfam" id="PF01551">
    <property type="entry name" value="Peptidase_M23"/>
    <property type="match status" value="1"/>
</dbReference>
<proteinExistence type="predicted"/>
<reference evidence="2 3" key="1">
    <citation type="submission" date="2019-10" db="EMBL/GenBank/DDBJ databases">
        <title>Genome sequence of Phaeocystidibacter marisrubri JCM30614 (type strain).</title>
        <authorList>
            <person name="Bowman J.P."/>
        </authorList>
    </citation>
    <scope>NUCLEOTIDE SEQUENCE [LARGE SCALE GENOMIC DNA]</scope>
    <source>
        <strain evidence="2 3">JCM 30614</strain>
    </source>
</reference>
<dbReference type="InterPro" id="IPR036779">
    <property type="entry name" value="LysM_dom_sf"/>
</dbReference>
<dbReference type="InterPro" id="IPR011055">
    <property type="entry name" value="Dup_hybrid_motif"/>
</dbReference>
<name>A0A6L3ZFZ5_9FLAO</name>
<dbReference type="Gene3D" id="3.10.350.10">
    <property type="entry name" value="LysM domain"/>
    <property type="match status" value="1"/>
</dbReference>
<dbReference type="InterPro" id="IPR050570">
    <property type="entry name" value="Cell_wall_metabolism_enzyme"/>
</dbReference>
<sequence length="277" mass="31791">MKKTLTLLSLALSLTGFSQYREFAELAPATLEEEPLTPSFDYFLEELSVFQWEWDNHECHVDSIDLSLSEDTIHLNWVDRRHGSFQLPMNGQLRSKFGWRGSRYHYGVDLKLSTGDTIYAAFDGKIRYAQYNRGGYGNLVVIRHYNGVETYYAHLSKFLVDTNQYVRSGQAIGLGGSTGRSTGPHLHFEVRYLGNAINPEEVINFETGELISKEMDITSDVFSYKKEMRARRYHRVRSGETLSALARRYHTSVSSICRLNGISRNSIIRIGQNLRVR</sequence>
<feature type="domain" description="LysM" evidence="1">
    <location>
        <begin position="232"/>
        <end position="276"/>
    </location>
</feature>
<protein>
    <submittedName>
        <fullName evidence="2">Peptidoglycan DD-metalloendopeptidase family protein</fullName>
    </submittedName>
</protein>
<gene>
    <name evidence="2" type="ORF">F8C82_00785</name>
</gene>
<comment type="caution">
    <text evidence="2">The sequence shown here is derived from an EMBL/GenBank/DDBJ whole genome shotgun (WGS) entry which is preliminary data.</text>
</comment>
<evidence type="ECO:0000313" key="2">
    <source>
        <dbReference type="EMBL" id="KAB2816966.1"/>
    </source>
</evidence>
<dbReference type="PANTHER" id="PTHR21666:SF270">
    <property type="entry name" value="MUREIN HYDROLASE ACTIVATOR ENVC"/>
    <property type="match status" value="1"/>
</dbReference>
<dbReference type="OrthoDB" id="9805070at2"/>
<accession>A0A6L3ZFZ5</accession>
<evidence type="ECO:0000259" key="1">
    <source>
        <dbReference type="PROSITE" id="PS51782"/>
    </source>
</evidence>
<dbReference type="PANTHER" id="PTHR21666">
    <property type="entry name" value="PEPTIDASE-RELATED"/>
    <property type="match status" value="1"/>
</dbReference>
<organism evidence="2 3">
    <name type="scientific">Phaeocystidibacter marisrubri</name>
    <dbReference type="NCBI Taxonomy" id="1577780"/>
    <lineage>
        <taxon>Bacteria</taxon>
        <taxon>Pseudomonadati</taxon>
        <taxon>Bacteroidota</taxon>
        <taxon>Flavobacteriia</taxon>
        <taxon>Flavobacteriales</taxon>
        <taxon>Phaeocystidibacteraceae</taxon>
        <taxon>Phaeocystidibacter</taxon>
    </lineage>
</organism>
<dbReference type="GO" id="GO:0004222">
    <property type="term" value="F:metalloendopeptidase activity"/>
    <property type="evidence" value="ECO:0007669"/>
    <property type="project" value="TreeGrafter"/>
</dbReference>
<evidence type="ECO:0000313" key="3">
    <source>
        <dbReference type="Proteomes" id="UP000484164"/>
    </source>
</evidence>
<dbReference type="Gene3D" id="2.70.70.10">
    <property type="entry name" value="Glucose Permease (Domain IIA)"/>
    <property type="match status" value="1"/>
</dbReference>
<dbReference type="CDD" id="cd00118">
    <property type="entry name" value="LysM"/>
    <property type="match status" value="1"/>
</dbReference>
<dbReference type="EMBL" id="WBVQ01000001">
    <property type="protein sequence ID" value="KAB2816966.1"/>
    <property type="molecule type" value="Genomic_DNA"/>
</dbReference>
<dbReference type="Proteomes" id="UP000484164">
    <property type="component" value="Unassembled WGS sequence"/>
</dbReference>
<dbReference type="SMART" id="SM00257">
    <property type="entry name" value="LysM"/>
    <property type="match status" value="1"/>
</dbReference>